<name>A0ABW5S7T2_9BACL</name>
<evidence type="ECO:0000313" key="2">
    <source>
        <dbReference type="EMBL" id="MFD2695846.1"/>
    </source>
</evidence>
<proteinExistence type="predicted"/>
<dbReference type="RefSeq" id="WP_381533163.1">
    <property type="nucleotide sequence ID" value="NZ_JBHUMQ010000055.1"/>
</dbReference>
<keyword evidence="1" id="KW-0472">Membrane</keyword>
<organism evidence="2 3">
    <name type="scientific">Sporolactobacillus shoreicorticis</name>
    <dbReference type="NCBI Taxonomy" id="1923877"/>
    <lineage>
        <taxon>Bacteria</taxon>
        <taxon>Bacillati</taxon>
        <taxon>Bacillota</taxon>
        <taxon>Bacilli</taxon>
        <taxon>Bacillales</taxon>
        <taxon>Sporolactobacillaceae</taxon>
        <taxon>Sporolactobacillus</taxon>
    </lineage>
</organism>
<dbReference type="Proteomes" id="UP001597399">
    <property type="component" value="Unassembled WGS sequence"/>
</dbReference>
<feature type="transmembrane region" description="Helical" evidence="1">
    <location>
        <begin position="55"/>
        <end position="75"/>
    </location>
</feature>
<keyword evidence="1" id="KW-0812">Transmembrane</keyword>
<protein>
    <submittedName>
        <fullName evidence="2">Uncharacterized protein</fullName>
    </submittedName>
</protein>
<feature type="transmembrane region" description="Helical" evidence="1">
    <location>
        <begin position="81"/>
        <end position="100"/>
    </location>
</feature>
<evidence type="ECO:0000256" key="1">
    <source>
        <dbReference type="SAM" id="Phobius"/>
    </source>
</evidence>
<comment type="caution">
    <text evidence="2">The sequence shown here is derived from an EMBL/GenBank/DDBJ whole genome shotgun (WGS) entry which is preliminary data.</text>
</comment>
<keyword evidence="3" id="KW-1185">Reference proteome</keyword>
<accession>A0ABW5S7T2</accession>
<gene>
    <name evidence="2" type="ORF">ACFSUE_19770</name>
</gene>
<dbReference type="EMBL" id="JBHUMQ010000055">
    <property type="protein sequence ID" value="MFD2695846.1"/>
    <property type="molecule type" value="Genomic_DNA"/>
</dbReference>
<evidence type="ECO:0000313" key="3">
    <source>
        <dbReference type="Proteomes" id="UP001597399"/>
    </source>
</evidence>
<reference evidence="3" key="1">
    <citation type="journal article" date="2019" name="Int. J. Syst. Evol. Microbiol.">
        <title>The Global Catalogue of Microorganisms (GCM) 10K type strain sequencing project: providing services to taxonomists for standard genome sequencing and annotation.</title>
        <authorList>
            <consortium name="The Broad Institute Genomics Platform"/>
            <consortium name="The Broad Institute Genome Sequencing Center for Infectious Disease"/>
            <person name="Wu L."/>
            <person name="Ma J."/>
        </authorList>
    </citation>
    <scope>NUCLEOTIDE SEQUENCE [LARGE SCALE GENOMIC DNA]</scope>
    <source>
        <strain evidence="3">TISTR 2466</strain>
    </source>
</reference>
<keyword evidence="1" id="KW-1133">Transmembrane helix</keyword>
<sequence length="106" mass="11706">MDERLHIGNHVYSMKPLCLYKLKLFLFCSGVHLPHRPSSLATKLRLMELICMKQSAGFIIGILLLLLSLVIFNSGASNNNAALSLFVAALLIIGVTELTIKIGKKR</sequence>